<comment type="caution">
    <text evidence="3">The sequence shown here is derived from an EMBL/GenBank/DDBJ whole genome shotgun (WGS) entry which is preliminary data.</text>
</comment>
<gene>
    <name evidence="3" type="ORF">EQG61_04075</name>
</gene>
<dbReference type="AlphaFoldDB" id="A0A4Q1KD60"/>
<dbReference type="Proteomes" id="UP000289857">
    <property type="component" value="Unassembled WGS sequence"/>
</dbReference>
<name>A0A4Q1KD60_9FLAO</name>
<evidence type="ECO:0000256" key="1">
    <source>
        <dbReference type="SAM" id="SignalP"/>
    </source>
</evidence>
<reference evidence="4" key="1">
    <citation type="submission" date="2019-01" db="EMBL/GenBank/DDBJ databases">
        <title>Cytophagaceae bacterium strain CAR-16.</title>
        <authorList>
            <person name="Chen W.-M."/>
        </authorList>
    </citation>
    <scope>NUCLEOTIDE SEQUENCE [LARGE SCALE GENOMIC DNA]</scope>
    <source>
        <strain evidence="4">WWJ-16</strain>
    </source>
</reference>
<evidence type="ECO:0000313" key="4">
    <source>
        <dbReference type="Proteomes" id="UP000289857"/>
    </source>
</evidence>
<feature type="chain" id="PRO_5020946889" evidence="1">
    <location>
        <begin position="22"/>
        <end position="231"/>
    </location>
</feature>
<evidence type="ECO:0000259" key="2">
    <source>
        <dbReference type="Pfam" id="PF13472"/>
    </source>
</evidence>
<dbReference type="OrthoDB" id="158267at2"/>
<dbReference type="SUPFAM" id="SSF52266">
    <property type="entry name" value="SGNH hydrolase"/>
    <property type="match status" value="1"/>
</dbReference>
<keyword evidence="4" id="KW-1185">Reference proteome</keyword>
<feature type="domain" description="SGNH hydrolase-type esterase" evidence="2">
    <location>
        <begin position="36"/>
        <end position="212"/>
    </location>
</feature>
<dbReference type="InterPro" id="IPR013830">
    <property type="entry name" value="SGNH_hydro"/>
</dbReference>
<feature type="signal peptide" evidence="1">
    <location>
        <begin position="1"/>
        <end position="21"/>
    </location>
</feature>
<dbReference type="PROSITE" id="PS51257">
    <property type="entry name" value="PROKAR_LIPOPROTEIN"/>
    <property type="match status" value="1"/>
</dbReference>
<dbReference type="Pfam" id="PF13472">
    <property type="entry name" value="Lipase_GDSL_2"/>
    <property type="match status" value="1"/>
</dbReference>
<dbReference type="CDD" id="cd01832">
    <property type="entry name" value="SGNH_hydrolase_like_1"/>
    <property type="match status" value="1"/>
</dbReference>
<dbReference type="Gene3D" id="3.40.50.1110">
    <property type="entry name" value="SGNH hydrolase"/>
    <property type="match status" value="1"/>
</dbReference>
<keyword evidence="1" id="KW-0732">Signal</keyword>
<dbReference type="GO" id="GO:0016788">
    <property type="term" value="F:hydrolase activity, acting on ester bonds"/>
    <property type="evidence" value="ECO:0007669"/>
    <property type="project" value="UniProtKB-ARBA"/>
</dbReference>
<dbReference type="EMBL" id="SBKN01000001">
    <property type="protein sequence ID" value="RXR24631.1"/>
    <property type="molecule type" value="Genomic_DNA"/>
</dbReference>
<dbReference type="RefSeq" id="WP_129460609.1">
    <property type="nucleotide sequence ID" value="NZ_SBKN01000001.1"/>
</dbReference>
<sequence length="231" mass="25270">MRKLIALGVTFLLIGCSSENSTVSTPTDTRMINILALGDSYTKGESVCSTCNFPSQLRDSINGRRKNTLTTARIIAQTGWTTYNLKNGINQANVPNDYDLVTLLIGVNNQYQNQPFSLYQTEFPELVQTAIQKAKGDKSKVIVVSIPDYAFTPYGGGNPAITNGLLPYNQFAADYCAQQQITFVNITDITQLGLQQPNLVASDGLHPSTLAYTKFVERILPVALQKLGLPN</sequence>
<keyword evidence="3" id="KW-0378">Hydrolase</keyword>
<organism evidence="3 4">
    <name type="scientific">Flavobacterium stagni</name>
    <dbReference type="NCBI Taxonomy" id="2506421"/>
    <lineage>
        <taxon>Bacteria</taxon>
        <taxon>Pseudomonadati</taxon>
        <taxon>Bacteroidota</taxon>
        <taxon>Flavobacteriia</taxon>
        <taxon>Flavobacteriales</taxon>
        <taxon>Flavobacteriaceae</taxon>
        <taxon>Flavobacterium</taxon>
    </lineage>
</organism>
<accession>A0A4Q1KD60</accession>
<dbReference type="InterPro" id="IPR036514">
    <property type="entry name" value="SGNH_hydro_sf"/>
</dbReference>
<proteinExistence type="predicted"/>
<evidence type="ECO:0000313" key="3">
    <source>
        <dbReference type="EMBL" id="RXR24631.1"/>
    </source>
</evidence>
<protein>
    <submittedName>
        <fullName evidence="3">SGNH/GDSL hydrolase family protein</fullName>
    </submittedName>
</protein>